<dbReference type="GeneID" id="69029245"/>
<gene>
    <name evidence="1" type="ORF">BDCG_07531</name>
</gene>
<dbReference type="Proteomes" id="UP000002039">
    <property type="component" value="Unassembled WGS sequence"/>
</dbReference>
<protein>
    <submittedName>
        <fullName evidence="1">Uncharacterized protein</fullName>
    </submittedName>
</protein>
<organism evidence="1 2">
    <name type="scientific">Ajellomyces dermatitidis (strain ER-3 / ATCC MYA-2586)</name>
    <name type="common">Blastomyces dermatitidis</name>
    <dbReference type="NCBI Taxonomy" id="559297"/>
    <lineage>
        <taxon>Eukaryota</taxon>
        <taxon>Fungi</taxon>
        <taxon>Dikarya</taxon>
        <taxon>Ascomycota</taxon>
        <taxon>Pezizomycotina</taxon>
        <taxon>Eurotiomycetes</taxon>
        <taxon>Eurotiomycetidae</taxon>
        <taxon>Onygenales</taxon>
        <taxon>Ajellomycetaceae</taxon>
        <taxon>Blastomyces</taxon>
    </lineage>
</organism>
<keyword evidence="2" id="KW-1185">Reference proteome</keyword>
<sequence length="224" mass="25047">MRLQPNKARVAPFPPPVALLPVEGEATSHSVLRKRIAHSAPQPNHINRSQANPLLLQSKPTNPHPPVQTMMKITKDLQMNRLPPNSSPMGGDKIPHVNDEDGEIISVAEEARSNADGNSDAGEGEDIIPLNEWSTRFCPDDGEIEILRFIWDPSCVTPAHFDDPEQADRRLDEMLKQGAYDDSPVGCQSKLLERVCSVYSKSSNDFGNLYSVTWRPYWSRKLSR</sequence>
<name>A0ABP2F666_AJEDR</name>
<evidence type="ECO:0000313" key="1">
    <source>
        <dbReference type="EMBL" id="EEQ92411.1"/>
    </source>
</evidence>
<reference evidence="2" key="1">
    <citation type="journal article" date="2015" name="PLoS Genet.">
        <title>The dynamic genome and transcriptome of the human fungal pathogen Blastomyces and close relative Emmonsia.</title>
        <authorList>
            <person name="Munoz J.F."/>
            <person name="Gauthier G.M."/>
            <person name="Desjardins C.A."/>
            <person name="Gallo J.E."/>
            <person name="Holder J."/>
            <person name="Sullivan T.D."/>
            <person name="Marty A.J."/>
            <person name="Carmen J.C."/>
            <person name="Chen Z."/>
            <person name="Ding L."/>
            <person name="Gujja S."/>
            <person name="Magrini V."/>
            <person name="Misas E."/>
            <person name="Mitreva M."/>
            <person name="Priest M."/>
            <person name="Saif S."/>
            <person name="Whiston E.A."/>
            <person name="Young S."/>
            <person name="Zeng Q."/>
            <person name="Goldman W.E."/>
            <person name="Mardis E.R."/>
            <person name="Taylor J.W."/>
            <person name="McEwen J.G."/>
            <person name="Clay O.K."/>
            <person name="Klein B.S."/>
            <person name="Cuomo C.A."/>
        </authorList>
    </citation>
    <scope>NUCLEOTIDE SEQUENCE [LARGE SCALE GENOMIC DNA]</scope>
    <source>
        <strain evidence="2">ER-3 / ATCC MYA-2586</strain>
    </source>
</reference>
<evidence type="ECO:0000313" key="2">
    <source>
        <dbReference type="Proteomes" id="UP000002039"/>
    </source>
</evidence>
<dbReference type="EMBL" id="EQ999981">
    <property type="protein sequence ID" value="EEQ92411.1"/>
    <property type="molecule type" value="Genomic_DNA"/>
</dbReference>
<proteinExistence type="predicted"/>
<accession>A0ABP2F666</accession>
<dbReference type="RefSeq" id="XP_045278739.1">
    <property type="nucleotide sequence ID" value="XM_045423316.1"/>
</dbReference>